<dbReference type="EMBL" id="KN822098">
    <property type="protein sequence ID" value="KIM57637.1"/>
    <property type="molecule type" value="Genomic_DNA"/>
</dbReference>
<sequence>MDGWGAEPGSASSTQSLVEQVNKLQEELDSMRKRYNELKEAKDRAALRYKDDYRKWKSFKQWFNEDLERDEEVRRTLKKDEWRAYNKASMLGKRKRFEMLGLRFDNCSEEESEKENSRDSKPRRRNSQNADTRDDVPRTPKNEDPPPLPDAGKDAGTNRFRHELNTGDDSLHSSQVSRTTPPGTSTRKRRGRYAQAPSAAIPTINSRFSIQKDHNHGLDFQYDTVVRNQEERRQMLGDDCECCHEYYKAVGPVPAPQRPLWESPKRNAVAHAHHVHDKGKEKENADDIEQHKQRISRHRHHWHRSKTPPAYWEIGFPDTQEASEINRRAAEMHRRKLVDIETEAKSCRGRYRERDAWIS</sequence>
<feature type="region of interest" description="Disordered" evidence="4">
    <location>
        <begin position="103"/>
        <end position="197"/>
    </location>
</feature>
<dbReference type="GO" id="GO:0010792">
    <property type="term" value="P:DNA double-strand break processing involved in repair via single-strand annealing"/>
    <property type="evidence" value="ECO:0007669"/>
    <property type="project" value="TreeGrafter"/>
</dbReference>
<dbReference type="PANTHER" id="PTHR15107:SF0">
    <property type="entry name" value="DNA ENDONUCLEASE ACTIVATOR CTP1 C-TERMINAL DOMAIN-CONTAINING PROTEIN"/>
    <property type="match status" value="1"/>
</dbReference>
<dbReference type="Proteomes" id="UP000053989">
    <property type="component" value="Unassembled WGS sequence"/>
</dbReference>
<evidence type="ECO:0000256" key="4">
    <source>
        <dbReference type="SAM" id="MobiDB-lite"/>
    </source>
</evidence>
<proteinExistence type="predicted"/>
<keyword evidence="7" id="KW-1185">Reference proteome</keyword>
<dbReference type="InParanoid" id="A0A0C2ZYX1"/>
<dbReference type="Pfam" id="PF08573">
    <property type="entry name" value="SAE2"/>
    <property type="match status" value="1"/>
</dbReference>
<dbReference type="InterPro" id="IPR033316">
    <property type="entry name" value="RBBP8-like"/>
</dbReference>
<reference evidence="6 7" key="1">
    <citation type="submission" date="2014-04" db="EMBL/GenBank/DDBJ databases">
        <authorList>
            <consortium name="DOE Joint Genome Institute"/>
            <person name="Kuo A."/>
            <person name="Kohler A."/>
            <person name="Nagy L.G."/>
            <person name="Floudas D."/>
            <person name="Copeland A."/>
            <person name="Barry K.W."/>
            <person name="Cichocki N."/>
            <person name="Veneault-Fourrey C."/>
            <person name="LaButti K."/>
            <person name="Lindquist E.A."/>
            <person name="Lipzen A."/>
            <person name="Lundell T."/>
            <person name="Morin E."/>
            <person name="Murat C."/>
            <person name="Sun H."/>
            <person name="Tunlid A."/>
            <person name="Henrissat B."/>
            <person name="Grigoriev I.V."/>
            <person name="Hibbett D.S."/>
            <person name="Martin F."/>
            <person name="Nordberg H.P."/>
            <person name="Cantor M.N."/>
            <person name="Hua S.X."/>
        </authorList>
    </citation>
    <scope>NUCLEOTIDE SEQUENCE [LARGE SCALE GENOMIC DNA]</scope>
    <source>
        <strain evidence="6 7">Foug A</strain>
    </source>
</reference>
<evidence type="ECO:0000313" key="7">
    <source>
        <dbReference type="Proteomes" id="UP000053989"/>
    </source>
</evidence>
<gene>
    <name evidence="6" type="ORF">SCLCIDRAFT_1219327</name>
</gene>
<dbReference type="AlphaFoldDB" id="A0A0C2ZYX1"/>
<dbReference type="HOGENOM" id="CLU_801968_0_0_1"/>
<feature type="compositionally biased region" description="Basic and acidic residues" evidence="4">
    <location>
        <begin position="131"/>
        <end position="144"/>
    </location>
</feature>
<keyword evidence="2" id="KW-0227">DNA damage</keyword>
<evidence type="ECO:0000256" key="2">
    <source>
        <dbReference type="ARBA" id="ARBA00022763"/>
    </source>
</evidence>
<comment type="subcellular location">
    <subcellularLocation>
        <location evidence="1">Nucleus</location>
    </subcellularLocation>
</comment>
<dbReference type="GO" id="GO:0005634">
    <property type="term" value="C:nucleus"/>
    <property type="evidence" value="ECO:0007669"/>
    <property type="project" value="UniProtKB-SubCell"/>
</dbReference>
<evidence type="ECO:0000313" key="6">
    <source>
        <dbReference type="EMBL" id="KIM57637.1"/>
    </source>
</evidence>
<feature type="compositionally biased region" description="Basic and acidic residues" evidence="4">
    <location>
        <begin position="160"/>
        <end position="171"/>
    </location>
</feature>
<dbReference type="STRING" id="1036808.A0A0C2ZYX1"/>
<name>A0A0C2ZYX1_9AGAM</name>
<keyword evidence="3" id="KW-0539">Nucleus</keyword>
<dbReference type="InterPro" id="IPR013882">
    <property type="entry name" value="Ctp1_C"/>
</dbReference>
<protein>
    <recommendedName>
        <fullName evidence="5">DNA endonuclease activator Ctp1 C-terminal domain-containing protein</fullName>
    </recommendedName>
</protein>
<evidence type="ECO:0000256" key="3">
    <source>
        <dbReference type="ARBA" id="ARBA00023242"/>
    </source>
</evidence>
<dbReference type="OrthoDB" id="5801062at2759"/>
<reference evidence="7" key="2">
    <citation type="submission" date="2015-01" db="EMBL/GenBank/DDBJ databases">
        <title>Evolutionary Origins and Diversification of the Mycorrhizal Mutualists.</title>
        <authorList>
            <consortium name="DOE Joint Genome Institute"/>
            <consortium name="Mycorrhizal Genomics Consortium"/>
            <person name="Kohler A."/>
            <person name="Kuo A."/>
            <person name="Nagy L.G."/>
            <person name="Floudas D."/>
            <person name="Copeland A."/>
            <person name="Barry K.W."/>
            <person name="Cichocki N."/>
            <person name="Veneault-Fourrey C."/>
            <person name="LaButti K."/>
            <person name="Lindquist E.A."/>
            <person name="Lipzen A."/>
            <person name="Lundell T."/>
            <person name="Morin E."/>
            <person name="Murat C."/>
            <person name="Riley R."/>
            <person name="Ohm R."/>
            <person name="Sun H."/>
            <person name="Tunlid A."/>
            <person name="Henrissat B."/>
            <person name="Grigoriev I.V."/>
            <person name="Hibbett D.S."/>
            <person name="Martin F."/>
        </authorList>
    </citation>
    <scope>NUCLEOTIDE SEQUENCE [LARGE SCALE GENOMIC DNA]</scope>
    <source>
        <strain evidence="7">Foug A</strain>
    </source>
</reference>
<evidence type="ECO:0000256" key="1">
    <source>
        <dbReference type="ARBA" id="ARBA00004123"/>
    </source>
</evidence>
<dbReference type="GO" id="GO:0003684">
    <property type="term" value="F:damaged DNA binding"/>
    <property type="evidence" value="ECO:0007669"/>
    <property type="project" value="TreeGrafter"/>
</dbReference>
<feature type="compositionally biased region" description="Polar residues" evidence="4">
    <location>
        <begin position="172"/>
        <end position="185"/>
    </location>
</feature>
<feature type="compositionally biased region" description="Polar residues" evidence="4">
    <location>
        <begin position="10"/>
        <end position="20"/>
    </location>
</feature>
<evidence type="ECO:0000259" key="5">
    <source>
        <dbReference type="Pfam" id="PF08573"/>
    </source>
</evidence>
<feature type="region of interest" description="Disordered" evidence="4">
    <location>
        <begin position="1"/>
        <end position="20"/>
    </location>
</feature>
<feature type="domain" description="DNA endonuclease activator Ctp1 C-terminal" evidence="5">
    <location>
        <begin position="221"/>
        <end position="321"/>
    </location>
</feature>
<organism evidence="6 7">
    <name type="scientific">Scleroderma citrinum Foug A</name>
    <dbReference type="NCBI Taxonomy" id="1036808"/>
    <lineage>
        <taxon>Eukaryota</taxon>
        <taxon>Fungi</taxon>
        <taxon>Dikarya</taxon>
        <taxon>Basidiomycota</taxon>
        <taxon>Agaricomycotina</taxon>
        <taxon>Agaricomycetes</taxon>
        <taxon>Agaricomycetidae</taxon>
        <taxon>Boletales</taxon>
        <taxon>Sclerodermatineae</taxon>
        <taxon>Sclerodermataceae</taxon>
        <taxon>Scleroderma</taxon>
    </lineage>
</organism>
<accession>A0A0C2ZYX1</accession>
<dbReference type="PANTHER" id="PTHR15107">
    <property type="entry name" value="RETINOBLASTOMA BINDING PROTEIN 8"/>
    <property type="match status" value="1"/>
</dbReference>